<evidence type="ECO:0000256" key="1">
    <source>
        <dbReference type="ARBA" id="ARBA00022685"/>
    </source>
</evidence>
<feature type="region of interest" description="Disordered" evidence="3">
    <location>
        <begin position="86"/>
        <end position="108"/>
    </location>
</feature>
<evidence type="ECO:0000256" key="2">
    <source>
        <dbReference type="ARBA" id="ARBA00022729"/>
    </source>
</evidence>
<comment type="caution">
    <text evidence="5">The sequence shown here is derived from an EMBL/GenBank/DDBJ whole genome shotgun (WGS) entry which is preliminary data.</text>
</comment>
<dbReference type="Proteomes" id="UP001378592">
    <property type="component" value="Unassembled WGS sequence"/>
</dbReference>
<feature type="chain" id="PRO_5042810634" description="Insulin-like peptide 7" evidence="4">
    <location>
        <begin position="32"/>
        <end position="192"/>
    </location>
</feature>
<dbReference type="SUPFAM" id="SSF56994">
    <property type="entry name" value="Insulin-like"/>
    <property type="match status" value="1"/>
</dbReference>
<keyword evidence="6" id="KW-1185">Reference proteome</keyword>
<accession>A0AAN9VW49</accession>
<dbReference type="Gene3D" id="1.10.100.10">
    <property type="entry name" value="Insulin-like"/>
    <property type="match status" value="1"/>
</dbReference>
<protein>
    <recommendedName>
        <fullName evidence="7">Insulin-like peptide 7</fullName>
    </recommendedName>
</protein>
<name>A0AAN9VW49_9ORTH</name>
<reference evidence="5 6" key="1">
    <citation type="submission" date="2024-03" db="EMBL/GenBank/DDBJ databases">
        <title>The genome assembly and annotation of the cricket Gryllus longicercus Weissman &amp; Gray.</title>
        <authorList>
            <person name="Szrajer S."/>
            <person name="Gray D."/>
            <person name="Ylla G."/>
        </authorList>
    </citation>
    <scope>NUCLEOTIDE SEQUENCE [LARGE SCALE GENOMIC DNA]</scope>
    <source>
        <strain evidence="5">DAG 2021-001</strain>
        <tissue evidence="5">Whole body minus gut</tissue>
    </source>
</reference>
<evidence type="ECO:0000256" key="3">
    <source>
        <dbReference type="SAM" id="MobiDB-lite"/>
    </source>
</evidence>
<feature type="compositionally biased region" description="Acidic residues" evidence="3">
    <location>
        <begin position="87"/>
        <end position="108"/>
    </location>
</feature>
<dbReference type="GO" id="GO:0005576">
    <property type="term" value="C:extracellular region"/>
    <property type="evidence" value="ECO:0007669"/>
    <property type="project" value="UniProtKB-ARBA"/>
</dbReference>
<proteinExistence type="predicted"/>
<evidence type="ECO:0000256" key="4">
    <source>
        <dbReference type="SAM" id="SignalP"/>
    </source>
</evidence>
<keyword evidence="1" id="KW-0165">Cleavage on pair of basic residues</keyword>
<dbReference type="InterPro" id="IPR036438">
    <property type="entry name" value="Insulin-like_sf"/>
</dbReference>
<feature type="signal peptide" evidence="4">
    <location>
        <begin position="1"/>
        <end position="31"/>
    </location>
</feature>
<evidence type="ECO:0000313" key="6">
    <source>
        <dbReference type="Proteomes" id="UP001378592"/>
    </source>
</evidence>
<evidence type="ECO:0000313" key="5">
    <source>
        <dbReference type="EMBL" id="KAK7872575.1"/>
    </source>
</evidence>
<dbReference type="EMBL" id="JAZDUA010000023">
    <property type="protein sequence ID" value="KAK7872575.1"/>
    <property type="molecule type" value="Genomic_DNA"/>
</dbReference>
<gene>
    <name evidence="5" type="ORF">R5R35_013801</name>
</gene>
<keyword evidence="2 4" id="KW-0732">Signal</keyword>
<dbReference type="AlphaFoldDB" id="A0AAN9VW49"/>
<evidence type="ECO:0008006" key="7">
    <source>
        <dbReference type="Google" id="ProtNLM"/>
    </source>
</evidence>
<organism evidence="5 6">
    <name type="scientific">Gryllus longicercus</name>
    <dbReference type="NCBI Taxonomy" id="2509291"/>
    <lineage>
        <taxon>Eukaryota</taxon>
        <taxon>Metazoa</taxon>
        <taxon>Ecdysozoa</taxon>
        <taxon>Arthropoda</taxon>
        <taxon>Hexapoda</taxon>
        <taxon>Insecta</taxon>
        <taxon>Pterygota</taxon>
        <taxon>Neoptera</taxon>
        <taxon>Polyneoptera</taxon>
        <taxon>Orthoptera</taxon>
        <taxon>Ensifera</taxon>
        <taxon>Gryllidea</taxon>
        <taxon>Grylloidea</taxon>
        <taxon>Gryllidae</taxon>
        <taxon>Gryllinae</taxon>
        <taxon>Gryllus</taxon>
    </lineage>
</organism>
<sequence>MQQSPPPPPPPAKTTLLLPLLLLLAASAAQARRDGGGVSPLEEVFRLRSEADWRAVWHVESHARCRQRLQRHMALVCAKDIYRADQDEGEGEGEGEDEAEAADVPEETNEVEPLLAPGAAARALGLLARGGRRRRRRRRDASITAECCARPRGCTWEEYAEYCPAPRRPRRHFAPVSSPSAPCEAHDLEWSC</sequence>